<accession>A0A8J2H2L4</accession>
<dbReference type="InterPro" id="IPR013087">
    <property type="entry name" value="Znf_C2H2_type"/>
</dbReference>
<dbReference type="Proteomes" id="UP000786811">
    <property type="component" value="Unassembled WGS sequence"/>
</dbReference>
<dbReference type="OrthoDB" id="7699125at2759"/>
<evidence type="ECO:0000313" key="2">
    <source>
        <dbReference type="EMBL" id="CAG5075352.1"/>
    </source>
</evidence>
<gene>
    <name evidence="2" type="ORF">HICCMSTLAB_LOCUS1506</name>
</gene>
<sequence>MDISCSMCFYQCNSPNVLMQHIIRHHQHDPKFKVQCKQTGCGRSFTKWKSFRQHLFRKHPTVQTPCNNEVEVHENINLFNGQDILLNNIIHAPIDNQTQFAVNIRKNCKVSQKAMETMMEGVTNLVDDYLSILMGEINKSVNGEDETVKLTDIRNICTETYPPSTIFSSIQSKNNFDNVYRTVLDGCSYKNHEFFKNHEDALAIIFYYDDLVVGNLLGVAAKKHKLSMFYWTLANIKPEVRSSLNIIQLYAIVRTEHLKQPNGITYRPCRTCMTTKDEWRQNFSTKNFILRNKTDHQEHVDVVSDASITNAAQEFWKTQYGINKQSPLAGILFFDATKCFP</sequence>
<evidence type="ECO:0000313" key="3">
    <source>
        <dbReference type="Proteomes" id="UP000786811"/>
    </source>
</evidence>
<dbReference type="AlphaFoldDB" id="A0A8J2H2L4"/>
<proteinExistence type="predicted"/>
<dbReference type="EMBL" id="CAJNRD030001116">
    <property type="protein sequence ID" value="CAG5075352.1"/>
    <property type="molecule type" value="Genomic_DNA"/>
</dbReference>
<evidence type="ECO:0000259" key="1">
    <source>
        <dbReference type="PROSITE" id="PS00028"/>
    </source>
</evidence>
<comment type="caution">
    <text evidence="2">The sequence shown here is derived from an EMBL/GenBank/DDBJ whole genome shotgun (WGS) entry which is preliminary data.</text>
</comment>
<dbReference type="PROSITE" id="PS00028">
    <property type="entry name" value="ZINC_FINGER_C2H2_1"/>
    <property type="match status" value="1"/>
</dbReference>
<reference evidence="2" key="1">
    <citation type="submission" date="2021-04" db="EMBL/GenBank/DDBJ databases">
        <authorList>
            <person name="Chebbi M.A.C M."/>
        </authorList>
    </citation>
    <scope>NUCLEOTIDE SEQUENCE</scope>
</reference>
<name>A0A8J2H2L4_COTCN</name>
<protein>
    <recommendedName>
        <fullName evidence="1">C2H2-type domain-containing protein</fullName>
    </recommendedName>
</protein>
<dbReference type="SMART" id="SM00355">
    <property type="entry name" value="ZnF_C2H2"/>
    <property type="match status" value="2"/>
</dbReference>
<organism evidence="2 3">
    <name type="scientific">Cotesia congregata</name>
    <name type="common">Parasitoid wasp</name>
    <name type="synonym">Apanteles congregatus</name>
    <dbReference type="NCBI Taxonomy" id="51543"/>
    <lineage>
        <taxon>Eukaryota</taxon>
        <taxon>Metazoa</taxon>
        <taxon>Ecdysozoa</taxon>
        <taxon>Arthropoda</taxon>
        <taxon>Hexapoda</taxon>
        <taxon>Insecta</taxon>
        <taxon>Pterygota</taxon>
        <taxon>Neoptera</taxon>
        <taxon>Endopterygota</taxon>
        <taxon>Hymenoptera</taxon>
        <taxon>Apocrita</taxon>
        <taxon>Ichneumonoidea</taxon>
        <taxon>Braconidae</taxon>
        <taxon>Microgastrinae</taxon>
        <taxon>Cotesia</taxon>
    </lineage>
</organism>
<keyword evidence="3" id="KW-1185">Reference proteome</keyword>
<dbReference type="Gene3D" id="3.30.160.60">
    <property type="entry name" value="Classic Zinc Finger"/>
    <property type="match status" value="1"/>
</dbReference>
<feature type="domain" description="C2H2-type" evidence="1">
    <location>
        <begin position="36"/>
        <end position="59"/>
    </location>
</feature>